<dbReference type="InterPro" id="IPR037522">
    <property type="entry name" value="HD_GYP_dom"/>
</dbReference>
<evidence type="ECO:0000256" key="3">
    <source>
        <dbReference type="ARBA" id="ARBA00022692"/>
    </source>
</evidence>
<keyword evidence="9" id="KW-1185">Reference proteome</keyword>
<keyword evidence="5 6" id="KW-0472">Membrane</keyword>
<evidence type="ECO:0000256" key="2">
    <source>
        <dbReference type="ARBA" id="ARBA00022475"/>
    </source>
</evidence>
<keyword evidence="4 6" id="KW-1133">Transmembrane helix</keyword>
<feature type="transmembrane region" description="Helical" evidence="6">
    <location>
        <begin position="175"/>
        <end position="195"/>
    </location>
</feature>
<dbReference type="EMBL" id="WQLB01000006">
    <property type="protein sequence ID" value="MVN86362.1"/>
    <property type="molecule type" value="Genomic_DNA"/>
</dbReference>
<organism evidence="8 9">
    <name type="scientific">Deinococcus arboris</name>
    <dbReference type="NCBI Taxonomy" id="2682977"/>
    <lineage>
        <taxon>Bacteria</taxon>
        <taxon>Thermotogati</taxon>
        <taxon>Deinococcota</taxon>
        <taxon>Deinococci</taxon>
        <taxon>Deinococcales</taxon>
        <taxon>Deinococcaceae</taxon>
        <taxon>Deinococcus</taxon>
    </lineage>
</organism>
<dbReference type="SMART" id="SM00471">
    <property type="entry name" value="HDc"/>
    <property type="match status" value="1"/>
</dbReference>
<dbReference type="PROSITE" id="PS51832">
    <property type="entry name" value="HD_GYP"/>
    <property type="match status" value="1"/>
</dbReference>
<evidence type="ECO:0000313" key="8">
    <source>
        <dbReference type="EMBL" id="MVN86362.1"/>
    </source>
</evidence>
<proteinExistence type="predicted"/>
<dbReference type="InterPro" id="IPR003607">
    <property type="entry name" value="HD/PDEase_dom"/>
</dbReference>
<dbReference type="InterPro" id="IPR007895">
    <property type="entry name" value="MASE1"/>
</dbReference>
<dbReference type="Pfam" id="PF05231">
    <property type="entry name" value="MASE1"/>
    <property type="match status" value="1"/>
</dbReference>
<reference evidence="8 9" key="1">
    <citation type="submission" date="2019-12" db="EMBL/GenBank/DDBJ databases">
        <title>Deinococcus sp. HMF7620 Genome sequencing and assembly.</title>
        <authorList>
            <person name="Kang H."/>
            <person name="Kim H."/>
            <person name="Joh K."/>
        </authorList>
    </citation>
    <scope>NUCLEOTIDE SEQUENCE [LARGE SCALE GENOMIC DNA]</scope>
    <source>
        <strain evidence="8 9">HMF7620</strain>
    </source>
</reference>
<protein>
    <submittedName>
        <fullName evidence="8">HD domain-containing protein</fullName>
    </submittedName>
</protein>
<keyword evidence="2" id="KW-1003">Cell membrane</keyword>
<accession>A0A7C9M0V8</accession>
<dbReference type="GO" id="GO:0005886">
    <property type="term" value="C:plasma membrane"/>
    <property type="evidence" value="ECO:0007669"/>
    <property type="project" value="UniProtKB-SubCell"/>
</dbReference>
<dbReference type="AlphaFoldDB" id="A0A7C9M0V8"/>
<name>A0A7C9M0V8_9DEIO</name>
<feature type="domain" description="HD-GYP" evidence="7">
    <location>
        <begin position="331"/>
        <end position="528"/>
    </location>
</feature>
<feature type="transmembrane region" description="Helical" evidence="6">
    <location>
        <begin position="103"/>
        <end position="124"/>
    </location>
</feature>
<evidence type="ECO:0000313" key="9">
    <source>
        <dbReference type="Proteomes" id="UP000483286"/>
    </source>
</evidence>
<keyword evidence="3 6" id="KW-0812">Transmembrane</keyword>
<gene>
    <name evidence="8" type="ORF">GO986_06245</name>
</gene>
<feature type="transmembrane region" description="Helical" evidence="6">
    <location>
        <begin position="136"/>
        <end position="163"/>
    </location>
</feature>
<dbReference type="Pfam" id="PF13487">
    <property type="entry name" value="HD_5"/>
    <property type="match status" value="1"/>
</dbReference>
<comment type="caution">
    <text evidence="8">The sequence shown here is derived from an EMBL/GenBank/DDBJ whole genome shotgun (WGS) entry which is preliminary data.</text>
</comment>
<evidence type="ECO:0000256" key="6">
    <source>
        <dbReference type="SAM" id="Phobius"/>
    </source>
</evidence>
<feature type="transmembrane region" description="Helical" evidence="6">
    <location>
        <begin position="268"/>
        <end position="287"/>
    </location>
</feature>
<evidence type="ECO:0000256" key="1">
    <source>
        <dbReference type="ARBA" id="ARBA00004651"/>
    </source>
</evidence>
<evidence type="ECO:0000259" key="7">
    <source>
        <dbReference type="PROSITE" id="PS51832"/>
    </source>
</evidence>
<evidence type="ECO:0000256" key="4">
    <source>
        <dbReference type="ARBA" id="ARBA00022989"/>
    </source>
</evidence>
<comment type="subcellular location">
    <subcellularLocation>
        <location evidence="1">Cell membrane</location>
        <topology evidence="1">Multi-pass membrane protein</topology>
    </subcellularLocation>
</comment>
<dbReference type="CDD" id="cd00077">
    <property type="entry name" value="HDc"/>
    <property type="match status" value="1"/>
</dbReference>
<dbReference type="InterPro" id="IPR052020">
    <property type="entry name" value="Cyclic_di-GMP/3'3'-cGAMP_PDE"/>
</dbReference>
<dbReference type="SUPFAM" id="SSF109604">
    <property type="entry name" value="HD-domain/PDEase-like"/>
    <property type="match status" value="1"/>
</dbReference>
<feature type="transmembrane region" description="Helical" evidence="6">
    <location>
        <begin position="30"/>
        <end position="48"/>
    </location>
</feature>
<feature type="transmembrane region" description="Helical" evidence="6">
    <location>
        <begin position="293"/>
        <end position="311"/>
    </location>
</feature>
<dbReference type="Gene3D" id="1.10.3210.10">
    <property type="entry name" value="Hypothetical protein af1432"/>
    <property type="match status" value="1"/>
</dbReference>
<evidence type="ECO:0000256" key="5">
    <source>
        <dbReference type="ARBA" id="ARBA00023136"/>
    </source>
</evidence>
<dbReference type="PANTHER" id="PTHR45228">
    <property type="entry name" value="CYCLIC DI-GMP PHOSPHODIESTERASE TM_0186-RELATED"/>
    <property type="match status" value="1"/>
</dbReference>
<dbReference type="Proteomes" id="UP000483286">
    <property type="component" value="Unassembled WGS sequence"/>
</dbReference>
<sequence length="544" mass="59021">MLRHGSAPRRPQEDRVMPRLLARQSWLTRYQPGELALGAAYVAAYLLLDRASKPFEAYDGISLWYLPYGLLLAVWLLYGLKSVPFVWLGIVLVDALSGYPVNLLINLLSVVGFALTIGPLARLLGLDPRLPRLADVLNLAVLALGVAFVYGLVTVYALVLAGILAPEAVRAILPVWWVGDLVGALVLTPFVLVWLAPLKRQDLSLRELPARLAGPLRVRGAELLAQALSLPLTVWLVFAVAPLHDWHLFYLCFLPVVWIALRCGLPGATLAVVVNSALIAGAVWLTGDRVESLVQLQVLVAALSLTGLILGQQQSAQQQMRAQRETLFQALNAAHVEIIGRLTAALDWRDGHTGDHTFRMASLCGAIARQLGTDAATCERIGLAALLHDLGKIGIPDAILHKAGPLSPDEWAVMRRHPLIGGELLRESPAPVVQLAEQVALTHHERWDGTGYPQGLRAEEIPLAGRIAAVADVYDALTSDRPYRLAWSQDRALSELQRGSGTQFDPAVVRALLAVLQQPLPVPVALRSDLEPLLAFAPRGTPAD</sequence>